<accession>A0ABR7MU26</accession>
<dbReference type="RefSeq" id="WP_249304382.1">
    <property type="nucleotide sequence ID" value="NZ_JACRSW010000027.1"/>
</dbReference>
<gene>
    <name evidence="2" type="ORF">H8700_06290</name>
</gene>
<dbReference type="EMBL" id="JACRSW010000027">
    <property type="protein sequence ID" value="MBC8557311.1"/>
    <property type="molecule type" value="Genomic_DNA"/>
</dbReference>
<name>A0ABR7MU26_9FIRM</name>
<protein>
    <submittedName>
        <fullName evidence="2">Uncharacterized protein</fullName>
    </submittedName>
</protein>
<evidence type="ECO:0000313" key="3">
    <source>
        <dbReference type="Proteomes" id="UP000637513"/>
    </source>
</evidence>
<keyword evidence="1" id="KW-0472">Membrane</keyword>
<evidence type="ECO:0000256" key="1">
    <source>
        <dbReference type="SAM" id="Phobius"/>
    </source>
</evidence>
<keyword evidence="3" id="KW-1185">Reference proteome</keyword>
<keyword evidence="1" id="KW-1133">Transmembrane helix</keyword>
<evidence type="ECO:0000313" key="2">
    <source>
        <dbReference type="EMBL" id="MBC8557311.1"/>
    </source>
</evidence>
<keyword evidence="1" id="KW-0812">Transmembrane</keyword>
<dbReference type="Proteomes" id="UP000637513">
    <property type="component" value="Unassembled WGS sequence"/>
</dbReference>
<comment type="caution">
    <text evidence="2">The sequence shown here is derived from an EMBL/GenBank/DDBJ whole genome shotgun (WGS) entry which is preliminary data.</text>
</comment>
<reference evidence="2 3" key="1">
    <citation type="submission" date="2020-08" db="EMBL/GenBank/DDBJ databases">
        <title>Genome public.</title>
        <authorList>
            <person name="Liu C."/>
            <person name="Sun Q."/>
        </authorList>
    </citation>
    <scope>NUCLEOTIDE SEQUENCE [LARGE SCALE GENOMIC DNA]</scope>
    <source>
        <strain evidence="2 3">BX3</strain>
    </source>
</reference>
<organism evidence="2 3">
    <name type="scientific">Jutongia hominis</name>
    <dbReference type="NCBI Taxonomy" id="2763664"/>
    <lineage>
        <taxon>Bacteria</taxon>
        <taxon>Bacillati</taxon>
        <taxon>Bacillota</taxon>
        <taxon>Clostridia</taxon>
        <taxon>Lachnospirales</taxon>
        <taxon>Lachnospiraceae</taxon>
        <taxon>Jutongia</taxon>
    </lineage>
</organism>
<sequence length="61" mass="6685">MLVALLAKGISDFTFGGAFLWYLIKYLIFGAMAFVAILCGIKLRKNKIAKTEAANQEKADS</sequence>
<proteinExistence type="predicted"/>
<feature type="transmembrane region" description="Helical" evidence="1">
    <location>
        <begin position="20"/>
        <end position="41"/>
    </location>
</feature>